<feature type="compositionally biased region" description="Low complexity" evidence="1">
    <location>
        <begin position="347"/>
        <end position="363"/>
    </location>
</feature>
<name>A0ABQ0GS79_9PEZI</name>
<dbReference type="PANTHER" id="PTHR42084">
    <property type="entry name" value="YALI0E26631P"/>
    <property type="match status" value="1"/>
</dbReference>
<protein>
    <submittedName>
        <fullName evidence="2">Serine/threonine-protein kinase ppk6</fullName>
    </submittedName>
</protein>
<dbReference type="Proteomes" id="UP001628179">
    <property type="component" value="Unassembled WGS sequence"/>
</dbReference>
<comment type="caution">
    <text evidence="2">The sequence shown here is derived from an EMBL/GenBank/DDBJ whole genome shotgun (WGS) entry which is preliminary data.</text>
</comment>
<feature type="compositionally biased region" description="Low complexity" evidence="1">
    <location>
        <begin position="395"/>
        <end position="420"/>
    </location>
</feature>
<dbReference type="PANTHER" id="PTHR42084:SF1">
    <property type="entry name" value="SERINE_THREONINE-PROTEIN KINASE PPK6"/>
    <property type="match status" value="1"/>
</dbReference>
<evidence type="ECO:0000313" key="2">
    <source>
        <dbReference type="EMBL" id="GAB1320559.1"/>
    </source>
</evidence>
<feature type="compositionally biased region" description="Gly residues" evidence="1">
    <location>
        <begin position="88"/>
        <end position="100"/>
    </location>
</feature>
<keyword evidence="2" id="KW-0808">Transferase</keyword>
<sequence length="660" mass="69960">MSADLFAAFGDSPQTSSAQSNQPKSNPISNPISAAAASAAAEPFSFLSFDAPASQPQSGQKPAPWPSFQQPTTRQTTSQPQTNSAWGDIGGLGSLGGLGSFPGQHVPSSAAQKAPQQEEDDDGWGDFEVAPAYPPPQPAAPSTMTGPPRTRVTRASTLDMLSNKLLDLGLETSTPAPWQERPSWEKDAKTQQPPRKPARNPDPNVLFDVDFEAANGANGADDEFGDFETGATGAITDQAATTKSALDLLSLDSAPAPPKKQPLGLSLSNAAFHGKSSSYPEAPKSPYGSFHDRKPEPVKQLQVQPLIGATALGEPSQASPSPVTAWPSVENDGFGSQWEEFRDLSDTTKPVTTKPGTTKPLPKVKSRPAATSAPTLAPEWDWQDWGGTDNQPAATSTTTKTTLPSRQPQPRHQSQPQSQPQHPPSTDTDKPGPPPTNIPPPSILLSLFPQLLDLASASLLKPLLTLSSTSPAYQRVLSSPATLAFLKGYLALATVAGRLIAGRKQRWHRDKFLSQSMSISAAPGGGGGGGSGQRGMKLASVDKAQSAREDREAAEVVAAWKAQVGRLRTVVAGVNAAQRAAGADPPLRVPELGLAMAVSTAKGVPTAPRACVVCGLKRDERVAKVDLEVEDSFGEWWVDFWGHRECRNFWIGHEKELRQR</sequence>
<feature type="compositionally biased region" description="Low complexity" evidence="1">
    <location>
        <begin position="25"/>
        <end position="41"/>
    </location>
</feature>
<dbReference type="GO" id="GO:0016301">
    <property type="term" value="F:kinase activity"/>
    <property type="evidence" value="ECO:0007669"/>
    <property type="project" value="UniProtKB-KW"/>
</dbReference>
<feature type="compositionally biased region" description="Low complexity" evidence="1">
    <location>
        <begin position="66"/>
        <end position="84"/>
    </location>
</feature>
<reference evidence="2 3" key="1">
    <citation type="submission" date="2024-09" db="EMBL/GenBank/DDBJ databases">
        <title>Itraconazole resistance in Madurella fahalii resulting from another homologue of gene encoding cytochrome P450 14-alpha sterol demethylase (CYP51).</title>
        <authorList>
            <person name="Yoshioka I."/>
            <person name="Fahal A.H."/>
            <person name="Kaneko S."/>
            <person name="Yaguchi T."/>
        </authorList>
    </citation>
    <scope>NUCLEOTIDE SEQUENCE [LARGE SCALE GENOMIC DNA]</scope>
    <source>
        <strain evidence="2 3">IFM 68171</strain>
    </source>
</reference>
<feature type="region of interest" description="Disordered" evidence="1">
    <location>
        <begin position="1"/>
        <end position="229"/>
    </location>
</feature>
<dbReference type="RefSeq" id="XP_070922289.1">
    <property type="nucleotide sequence ID" value="XM_071066188.1"/>
</dbReference>
<feature type="compositionally biased region" description="Polar residues" evidence="1">
    <location>
        <begin position="106"/>
        <end position="115"/>
    </location>
</feature>
<evidence type="ECO:0000256" key="1">
    <source>
        <dbReference type="SAM" id="MobiDB-lite"/>
    </source>
</evidence>
<accession>A0ABQ0GS79</accession>
<dbReference type="EMBL" id="BAAFSV010000006">
    <property type="protein sequence ID" value="GAB1320559.1"/>
    <property type="molecule type" value="Genomic_DNA"/>
</dbReference>
<dbReference type="GeneID" id="98181511"/>
<keyword evidence="2" id="KW-0418">Kinase</keyword>
<evidence type="ECO:0000313" key="3">
    <source>
        <dbReference type="Proteomes" id="UP001628179"/>
    </source>
</evidence>
<proteinExistence type="predicted"/>
<feature type="region of interest" description="Disordered" evidence="1">
    <location>
        <begin position="274"/>
        <end position="294"/>
    </location>
</feature>
<feature type="compositionally biased region" description="Pro residues" evidence="1">
    <location>
        <begin position="431"/>
        <end position="442"/>
    </location>
</feature>
<organism evidence="2 3">
    <name type="scientific">Madurella fahalii</name>
    <dbReference type="NCBI Taxonomy" id="1157608"/>
    <lineage>
        <taxon>Eukaryota</taxon>
        <taxon>Fungi</taxon>
        <taxon>Dikarya</taxon>
        <taxon>Ascomycota</taxon>
        <taxon>Pezizomycotina</taxon>
        <taxon>Sordariomycetes</taxon>
        <taxon>Sordariomycetidae</taxon>
        <taxon>Sordariales</taxon>
        <taxon>Sordariales incertae sedis</taxon>
        <taxon>Madurella</taxon>
    </lineage>
</organism>
<feature type="compositionally biased region" description="Polar residues" evidence="1">
    <location>
        <begin position="12"/>
        <end position="24"/>
    </location>
</feature>
<feature type="region of interest" description="Disordered" evidence="1">
    <location>
        <begin position="307"/>
        <end position="442"/>
    </location>
</feature>
<keyword evidence="3" id="KW-1185">Reference proteome</keyword>
<gene>
    <name evidence="2" type="ORF">MFIFM68171_10769</name>
</gene>